<gene>
    <name evidence="1" type="ORF">BC936DRAFT_143428</name>
</gene>
<organism evidence="1 2">
    <name type="scientific">Jimgerdemannia flammicorona</name>
    <dbReference type="NCBI Taxonomy" id="994334"/>
    <lineage>
        <taxon>Eukaryota</taxon>
        <taxon>Fungi</taxon>
        <taxon>Fungi incertae sedis</taxon>
        <taxon>Mucoromycota</taxon>
        <taxon>Mucoromycotina</taxon>
        <taxon>Endogonomycetes</taxon>
        <taxon>Endogonales</taxon>
        <taxon>Endogonaceae</taxon>
        <taxon>Jimgerdemannia</taxon>
    </lineage>
</organism>
<dbReference type="EMBL" id="RBNI01026843">
    <property type="protein sequence ID" value="RUO95693.1"/>
    <property type="molecule type" value="Genomic_DNA"/>
</dbReference>
<proteinExistence type="predicted"/>
<reference evidence="1 2" key="1">
    <citation type="journal article" date="2018" name="New Phytol.">
        <title>Phylogenomics of Endogonaceae and evolution of mycorrhizas within Mucoromycota.</title>
        <authorList>
            <person name="Chang Y."/>
            <person name="Desiro A."/>
            <person name="Na H."/>
            <person name="Sandor L."/>
            <person name="Lipzen A."/>
            <person name="Clum A."/>
            <person name="Barry K."/>
            <person name="Grigoriev I.V."/>
            <person name="Martin F.M."/>
            <person name="Stajich J.E."/>
            <person name="Smith M.E."/>
            <person name="Bonito G."/>
            <person name="Spatafora J.W."/>
        </authorList>
    </citation>
    <scope>NUCLEOTIDE SEQUENCE [LARGE SCALE GENOMIC DNA]</scope>
    <source>
        <strain evidence="1 2">GMNB39</strain>
    </source>
</reference>
<sequence>MSGTKDITKVAADTVLPLLIDLKAPRASQSRAMAENDRSPPPWLPLRSGARLLTYILEADHR</sequence>
<comment type="caution">
    <text evidence="1">The sequence shown here is derived from an EMBL/GenBank/DDBJ whole genome shotgun (WGS) entry which is preliminary data.</text>
</comment>
<evidence type="ECO:0000313" key="1">
    <source>
        <dbReference type="EMBL" id="RUO95693.1"/>
    </source>
</evidence>
<dbReference type="AlphaFoldDB" id="A0A432ZZF0"/>
<dbReference type="Proteomes" id="UP000268093">
    <property type="component" value="Unassembled WGS sequence"/>
</dbReference>
<evidence type="ECO:0000313" key="2">
    <source>
        <dbReference type="Proteomes" id="UP000268093"/>
    </source>
</evidence>
<keyword evidence="2" id="KW-1185">Reference proteome</keyword>
<accession>A0A432ZZF0</accession>
<protein>
    <submittedName>
        <fullName evidence="1">Uncharacterized protein</fullName>
    </submittedName>
</protein>
<name>A0A432ZZF0_9FUNG</name>